<feature type="domain" description="Phage capsid-like C-terminal" evidence="3">
    <location>
        <begin position="137"/>
        <end position="414"/>
    </location>
</feature>
<evidence type="ECO:0000313" key="5">
    <source>
        <dbReference type="Proteomes" id="UP000007887"/>
    </source>
</evidence>
<dbReference type="PATRIC" id="fig|927704.6.peg.1163"/>
<dbReference type="Proteomes" id="UP000007887">
    <property type="component" value="Chromosome"/>
</dbReference>
<reference evidence="4 5" key="1">
    <citation type="submission" date="2011-10" db="EMBL/GenBank/DDBJ databases">
        <title>Whole genome sequence of Selenomonas ruminantium subsp. lactilytica TAM6421.</title>
        <authorList>
            <person name="Oguchi A."/>
            <person name="Ankai A."/>
            <person name="Kaneko J."/>
            <person name="Yamada-Narita S."/>
            <person name="Fukui S."/>
            <person name="Takahashi M."/>
            <person name="Onodera T."/>
            <person name="Kojima S."/>
            <person name="Fushimi T."/>
            <person name="Abe N."/>
            <person name="Kamio Y."/>
            <person name="Yamazaki S."/>
            <person name="Fujita N."/>
        </authorList>
    </citation>
    <scope>NUCLEOTIDE SEQUENCE [LARGE SCALE GENOMIC DNA]</scope>
    <source>
        <strain evidence="5">NBRC 103574 / TAM6421</strain>
    </source>
</reference>
<dbReference type="EMBL" id="AP012292">
    <property type="protein sequence ID" value="BAL82837.1"/>
    <property type="molecule type" value="Genomic_DNA"/>
</dbReference>
<dbReference type="Gene3D" id="3.30.2400.10">
    <property type="entry name" value="Major capsid protein gp5"/>
    <property type="match status" value="1"/>
</dbReference>
<dbReference type="RefSeq" id="WP_014424274.1">
    <property type="nucleotide sequence ID" value="NC_017068.1"/>
</dbReference>
<feature type="coiled-coil region" evidence="2">
    <location>
        <begin position="3"/>
        <end position="56"/>
    </location>
</feature>
<dbReference type="eggNOG" id="COG4653">
    <property type="taxonomic scope" value="Bacteria"/>
</dbReference>
<protein>
    <submittedName>
        <fullName evidence="4">Putative phage major capsid protein</fullName>
    </submittedName>
</protein>
<dbReference type="NCBIfam" id="TIGR01554">
    <property type="entry name" value="major_cap_HK97"/>
    <property type="match status" value="1"/>
</dbReference>
<dbReference type="Gene3D" id="3.30.2320.10">
    <property type="entry name" value="hypothetical protein PF0899 domain"/>
    <property type="match status" value="1"/>
</dbReference>
<dbReference type="SUPFAM" id="SSF56563">
    <property type="entry name" value="Major capsid protein gp5"/>
    <property type="match status" value="1"/>
</dbReference>
<keyword evidence="2" id="KW-0175">Coiled coil</keyword>
<proteinExistence type="predicted"/>
<evidence type="ECO:0000256" key="2">
    <source>
        <dbReference type="SAM" id="Coils"/>
    </source>
</evidence>
<dbReference type="Pfam" id="PF05065">
    <property type="entry name" value="Phage_capsid"/>
    <property type="match status" value="1"/>
</dbReference>
<sequence length="418" mass="44669">MNYEDYKAQRDELMAQAKAALDAGKVDEAKKARASIEELDTAYEAAQAEAANLAALETGVAKPAAPVAPQAIKAAVAGPVVAVAPAVDEGKAREEMYRTAFAKTLMKRTLTADESDIFAQVNHGAFATVANKASGNQVVIPTTMKQEIWQEMAELHPIIGEVDFTDVPGNLEIPKETGNSGDAAWVDEDTAATSGTLSLSNITLAGHELVKAITVSWKLKTMSIDAFLTYITTKIAERMGAAIANAIVSGKGIPGVGDTFKAQPYGIITRLKGETNTPQVVTYTHGGSVAYANITAALGKIKSGYMDGVKIYAKNSDIWNQLANITTTQKQPIFIPDPTGQTIGRLFGREVVEEDAIPTGSFLIGNVRRAYVMNRNQDVSIYTEEHTLARSTDYMGYAILDGDLLTTKAFVLIKEAAS</sequence>
<dbReference type="KEGG" id="sri:SELR_11290"/>
<accession>I0GQ00</accession>
<evidence type="ECO:0000313" key="4">
    <source>
        <dbReference type="EMBL" id="BAL82837.1"/>
    </source>
</evidence>
<gene>
    <name evidence="4" type="ordered locus">SELR_11290</name>
</gene>
<comment type="subcellular location">
    <subcellularLocation>
        <location evidence="1">Virion</location>
    </subcellularLocation>
</comment>
<dbReference type="AlphaFoldDB" id="I0GQ00"/>
<evidence type="ECO:0000259" key="3">
    <source>
        <dbReference type="Pfam" id="PF05065"/>
    </source>
</evidence>
<evidence type="ECO:0000256" key="1">
    <source>
        <dbReference type="ARBA" id="ARBA00004328"/>
    </source>
</evidence>
<dbReference type="HOGENOM" id="CLU_670468_0_0_9"/>
<dbReference type="InterPro" id="IPR054612">
    <property type="entry name" value="Phage_capsid-like_C"/>
</dbReference>
<dbReference type="OrthoDB" id="9786516at2"/>
<dbReference type="InterPro" id="IPR024455">
    <property type="entry name" value="Phage_capsid"/>
</dbReference>
<name>I0GQ00_SELRL</name>
<organism evidence="4 5">
    <name type="scientific">Selenomonas ruminantium subsp. lactilytica (strain NBRC 103574 / TAM6421)</name>
    <dbReference type="NCBI Taxonomy" id="927704"/>
    <lineage>
        <taxon>Bacteria</taxon>
        <taxon>Bacillati</taxon>
        <taxon>Bacillota</taxon>
        <taxon>Negativicutes</taxon>
        <taxon>Selenomonadales</taxon>
        <taxon>Selenomonadaceae</taxon>
        <taxon>Selenomonas</taxon>
    </lineage>
</organism>